<dbReference type="PANTHER" id="PTHR35372:SF2">
    <property type="entry name" value="SF3 HELICASE DOMAIN-CONTAINING PROTEIN"/>
    <property type="match status" value="1"/>
</dbReference>
<reference evidence="3" key="1">
    <citation type="submission" date="2020-05" db="EMBL/GenBank/DDBJ databases">
        <authorList>
            <person name="Chiriac C."/>
            <person name="Salcher M."/>
            <person name="Ghai R."/>
            <person name="Kavagutti S V."/>
        </authorList>
    </citation>
    <scope>NUCLEOTIDE SEQUENCE</scope>
</reference>
<dbReference type="InterPro" id="IPR027417">
    <property type="entry name" value="P-loop_NTPase"/>
</dbReference>
<evidence type="ECO:0000313" key="3">
    <source>
        <dbReference type="EMBL" id="CAB5178836.1"/>
    </source>
</evidence>
<dbReference type="SUPFAM" id="SSF52540">
    <property type="entry name" value="P-loop containing nucleoside triphosphate hydrolases"/>
    <property type="match status" value="1"/>
</dbReference>
<dbReference type="InterPro" id="IPR015330">
    <property type="entry name" value="DNA_primase/pol_bifunc_N"/>
</dbReference>
<dbReference type="PANTHER" id="PTHR35372">
    <property type="entry name" value="ATP BINDING PROTEIN-RELATED"/>
    <property type="match status" value="1"/>
</dbReference>
<dbReference type="SUPFAM" id="SSF56747">
    <property type="entry name" value="Prim-pol domain"/>
    <property type="match status" value="1"/>
</dbReference>
<feature type="domain" description="DNA primase/polymerase bifunctional N-terminal" evidence="2">
    <location>
        <begin position="19"/>
        <end position="196"/>
    </location>
</feature>
<dbReference type="Pfam" id="PF09250">
    <property type="entry name" value="Prim-Pol"/>
    <property type="match status" value="1"/>
</dbReference>
<protein>
    <submittedName>
        <fullName evidence="3">Prim_Pol domain containing protein</fullName>
    </submittedName>
</protein>
<dbReference type="GO" id="GO:0016787">
    <property type="term" value="F:hydrolase activity"/>
    <property type="evidence" value="ECO:0007669"/>
    <property type="project" value="UniProtKB-KW"/>
</dbReference>
<dbReference type="InterPro" id="IPR051620">
    <property type="entry name" value="ORF904-like_C"/>
</dbReference>
<dbReference type="CDD" id="cd04859">
    <property type="entry name" value="Prim_Pol"/>
    <property type="match status" value="1"/>
</dbReference>
<dbReference type="Pfam" id="PF13481">
    <property type="entry name" value="AAA_25"/>
    <property type="match status" value="1"/>
</dbReference>
<name>A0A6J7W997_9CAUD</name>
<sequence>MQRGAKTIMTDNKGLLEIAQAYFKRGLTPYPCHAVRAGACTCERGAKCASPGKHPVGNWKRFQTKPIDADQLEIWFGKGSMYEHHNIGIITGAISKVFVVDVDIGEGKAGAESLHALQMANEDLPATMTTKTGSGGQHYFYRMPDDATIVTDSNVLGQGVDIRGEGGFVVAGGSVHRNGELYQCDFDELADAPSWLLDQVTTGAMHAEYGHKMQESTNGDHPFKTTDGREAFMVRVVLRTICAHFEEHHALPTVEQVVERGWPQYEDAVKARGASLAADGRGVDQFVEKATYQLKRGKRGDLRVLEELKAKIKAQALTHRIVATPTSSEPTEFDFPTKPTVVDPPRLLISDWSFERYMGEPEPMKWLIENVAEIGVAGLFCAQGGLGKSFMMLDLAINVASGSNEWHEVAPTFMGNKIKTFGKVVYLSAEDSQGTIHRRLKSITTPEQYDRLKENLTLIPLPDAGGVFPIIKQDSAGLHITQAYADLFEQLREIEGLVLVIIDPLQAMVHADITSDPTAGQFWWTEMAKLCAETQATVIVTHHMRKEGAQTIRTAADARAAMRGSTALVDGARFAFAIWPASKEENGEYSTAMGVDPDRQLFLIGAVVKSNAPHDNRLHVHMRNEAGVARVITERLEEALQSSQTLTQMQIAAICKEVDFRFEQGMPFNPNPNGQKGSLTDYLMSQYGLPKYKALTRVEQWVAQRFFISEKCAAAGSGARGLRSHTQENQYAKS</sequence>
<evidence type="ECO:0000256" key="1">
    <source>
        <dbReference type="ARBA" id="ARBA00022801"/>
    </source>
</evidence>
<evidence type="ECO:0000259" key="2">
    <source>
        <dbReference type="SMART" id="SM00943"/>
    </source>
</evidence>
<dbReference type="SMART" id="SM00943">
    <property type="entry name" value="Prim-Pol"/>
    <property type="match status" value="1"/>
</dbReference>
<proteinExistence type="predicted"/>
<dbReference type="EMBL" id="LR798205">
    <property type="protein sequence ID" value="CAB5178836.1"/>
    <property type="molecule type" value="Genomic_DNA"/>
</dbReference>
<dbReference type="Gene3D" id="3.40.50.300">
    <property type="entry name" value="P-loop containing nucleotide triphosphate hydrolases"/>
    <property type="match status" value="1"/>
</dbReference>
<gene>
    <name evidence="3" type="ORF">UFOVP156_40</name>
</gene>
<keyword evidence="1" id="KW-0378">Hydrolase</keyword>
<accession>A0A6J7W997</accession>
<organism evidence="3">
    <name type="scientific">uncultured Caudovirales phage</name>
    <dbReference type="NCBI Taxonomy" id="2100421"/>
    <lineage>
        <taxon>Viruses</taxon>
        <taxon>Duplodnaviria</taxon>
        <taxon>Heunggongvirae</taxon>
        <taxon>Uroviricota</taxon>
        <taxon>Caudoviricetes</taxon>
        <taxon>Peduoviridae</taxon>
        <taxon>Maltschvirus</taxon>
        <taxon>Maltschvirus maltsch</taxon>
    </lineage>
</organism>